<reference evidence="5 6" key="1">
    <citation type="submission" date="2023-04" db="EMBL/GenBank/DDBJ databases">
        <title>Luteimonas sp. M1R5S18.</title>
        <authorList>
            <person name="Sun J.-Q."/>
        </authorList>
    </citation>
    <scope>NUCLEOTIDE SEQUENCE [LARGE SCALE GENOMIC DNA]</scope>
    <source>
        <strain evidence="5 6">M1R5S18</strain>
    </source>
</reference>
<dbReference type="Pfam" id="PF00990">
    <property type="entry name" value="GGDEF"/>
    <property type="match status" value="1"/>
</dbReference>
<feature type="transmembrane region" description="Helical" evidence="1">
    <location>
        <begin position="216"/>
        <end position="238"/>
    </location>
</feature>
<dbReference type="InterPro" id="IPR043128">
    <property type="entry name" value="Rev_trsase/Diguanyl_cyclase"/>
</dbReference>
<evidence type="ECO:0000259" key="2">
    <source>
        <dbReference type="PROSITE" id="PS50883"/>
    </source>
</evidence>
<gene>
    <name evidence="5" type="ORF">QFW80_06405</name>
</gene>
<dbReference type="InterPro" id="IPR001633">
    <property type="entry name" value="EAL_dom"/>
</dbReference>
<dbReference type="NCBIfam" id="TIGR00254">
    <property type="entry name" value="GGDEF"/>
    <property type="match status" value="1"/>
</dbReference>
<dbReference type="InterPro" id="IPR029787">
    <property type="entry name" value="Nucleotide_cyclase"/>
</dbReference>
<evidence type="ECO:0000256" key="1">
    <source>
        <dbReference type="PROSITE-ProRule" id="PRU00244"/>
    </source>
</evidence>
<dbReference type="InterPro" id="IPR000160">
    <property type="entry name" value="GGDEF_dom"/>
</dbReference>
<dbReference type="SUPFAM" id="SSF55073">
    <property type="entry name" value="Nucleotide cyclase"/>
    <property type="match status" value="1"/>
</dbReference>
<dbReference type="EMBL" id="JARXRN010000021">
    <property type="protein sequence ID" value="MDH5830150.1"/>
    <property type="molecule type" value="Genomic_DNA"/>
</dbReference>
<evidence type="ECO:0000313" key="5">
    <source>
        <dbReference type="EMBL" id="MDH5830150.1"/>
    </source>
</evidence>
<feature type="domain" description="EAL" evidence="2">
    <location>
        <begin position="435"/>
        <end position="686"/>
    </location>
</feature>
<dbReference type="PROSITE" id="PS50924">
    <property type="entry name" value="MHYT"/>
    <property type="match status" value="1"/>
</dbReference>
<organism evidence="5 6">
    <name type="scientific">Luteimonas rhizosphaericola</name>
    <dbReference type="NCBI Taxonomy" id="3042024"/>
    <lineage>
        <taxon>Bacteria</taxon>
        <taxon>Pseudomonadati</taxon>
        <taxon>Pseudomonadota</taxon>
        <taxon>Gammaproteobacteria</taxon>
        <taxon>Lysobacterales</taxon>
        <taxon>Lysobacteraceae</taxon>
        <taxon>Luteimonas</taxon>
    </lineage>
</organism>
<evidence type="ECO:0000259" key="3">
    <source>
        <dbReference type="PROSITE" id="PS50887"/>
    </source>
</evidence>
<feature type="transmembrane region" description="Helical" evidence="1">
    <location>
        <begin position="141"/>
        <end position="163"/>
    </location>
</feature>
<dbReference type="Gene3D" id="3.20.20.450">
    <property type="entry name" value="EAL domain"/>
    <property type="match status" value="1"/>
</dbReference>
<dbReference type="Gene3D" id="3.30.70.270">
    <property type="match status" value="1"/>
</dbReference>
<dbReference type="InterPro" id="IPR035919">
    <property type="entry name" value="EAL_sf"/>
</dbReference>
<feature type="transmembrane region" description="Helical" evidence="1">
    <location>
        <begin position="6"/>
        <end position="26"/>
    </location>
</feature>
<dbReference type="Pfam" id="PF00563">
    <property type="entry name" value="EAL"/>
    <property type="match status" value="1"/>
</dbReference>
<keyword evidence="1" id="KW-0472">Membrane</keyword>
<dbReference type="InterPro" id="IPR052155">
    <property type="entry name" value="Biofilm_reg_signaling"/>
</dbReference>
<dbReference type="SUPFAM" id="SSF141868">
    <property type="entry name" value="EAL domain-like"/>
    <property type="match status" value="1"/>
</dbReference>
<feature type="domain" description="MHYT" evidence="4">
    <location>
        <begin position="6"/>
        <end position="199"/>
    </location>
</feature>
<sequence length="686" mass="73206">MLIGSYQPALVATSYIVAALAAYVALDMAGRIDASRGWAARGWLLGGAIAMGVGIWSMHFIGMLAFRLPIPLGYDLAITLYSLLIAIASAGYALWVVSGPSLPPRRLIVAAIVLGAGIAAMHYVGMAAMRMLPGIDYHPGWFAASILIAMASAGAALWIAFRLRSDGKGVFRRRVGAALVMGFAIVGMHYTGMAAARFPLDSICGAALADGIPQHWLASLVGTTTFAILAMALLVAILDRRLQERTSLLTSSLQKANQELTYLALHDNLTKLPNRLLLEDRLEHAVRRAGRGGGRFALLFVDLDGFKAVNDAYGHPIGDKLLLQVATRLADHLRAGDTLARLGGDEFVVLADIESASDAAALAEKLLQQVARPVEVGPGEIDITASIGVALFGTDGTTARELLANADAAMYSAKDQGRNAYCLFEPSMNRGAHEELALTQDLRRALANQEFSLHYQPKLRAPAGPLMGVEALLRWHHPEQGMVMPDRFIPLAEKTGLILEIGRWVINEACRQLAQWRAQGMEVPSVSVNLSATQFRSPGLFGKIRDALEANGVPASSLVLEITESTAMHDPDASLAILQRLSELGVGISIDDFGTGYSSLLYLKRLPASELKIDRGFVRDLVAGGEDAAIVSAIIALGRTLNLAVIAEGVETAAQQDLLTELGCTSLQGFHLGRPCPATEFAARLA</sequence>
<feature type="transmembrane region" description="Helical" evidence="1">
    <location>
        <begin position="107"/>
        <end position="129"/>
    </location>
</feature>
<dbReference type="PROSITE" id="PS50883">
    <property type="entry name" value="EAL"/>
    <property type="match status" value="1"/>
</dbReference>
<feature type="transmembrane region" description="Helical" evidence="1">
    <location>
        <begin position="72"/>
        <end position="95"/>
    </location>
</feature>
<dbReference type="PROSITE" id="PS50887">
    <property type="entry name" value="GGDEF"/>
    <property type="match status" value="1"/>
</dbReference>
<protein>
    <submittedName>
        <fullName evidence="5">EAL domain-containing protein</fullName>
    </submittedName>
</protein>
<dbReference type="PANTHER" id="PTHR44757">
    <property type="entry name" value="DIGUANYLATE CYCLASE DGCP"/>
    <property type="match status" value="1"/>
</dbReference>
<name>A0ABT6JHK2_9GAMM</name>
<keyword evidence="1" id="KW-1133">Transmembrane helix</keyword>
<dbReference type="SMART" id="SM00052">
    <property type="entry name" value="EAL"/>
    <property type="match status" value="1"/>
</dbReference>
<dbReference type="Pfam" id="PF03707">
    <property type="entry name" value="MHYT"/>
    <property type="match status" value="3"/>
</dbReference>
<dbReference type="InterPro" id="IPR005330">
    <property type="entry name" value="MHYT_dom"/>
</dbReference>
<dbReference type="Proteomes" id="UP001156831">
    <property type="component" value="Unassembled WGS sequence"/>
</dbReference>
<feature type="transmembrane region" description="Helical" evidence="1">
    <location>
        <begin position="38"/>
        <end position="66"/>
    </location>
</feature>
<accession>A0ABT6JHK2</accession>
<proteinExistence type="predicted"/>
<dbReference type="PANTHER" id="PTHR44757:SF2">
    <property type="entry name" value="BIOFILM ARCHITECTURE MAINTENANCE PROTEIN MBAA"/>
    <property type="match status" value="1"/>
</dbReference>
<dbReference type="CDD" id="cd01949">
    <property type="entry name" value="GGDEF"/>
    <property type="match status" value="1"/>
</dbReference>
<dbReference type="SMART" id="SM00267">
    <property type="entry name" value="GGDEF"/>
    <property type="match status" value="1"/>
</dbReference>
<comment type="caution">
    <text evidence="5">The sequence shown here is derived from an EMBL/GenBank/DDBJ whole genome shotgun (WGS) entry which is preliminary data.</text>
</comment>
<dbReference type="CDD" id="cd01948">
    <property type="entry name" value="EAL"/>
    <property type="match status" value="1"/>
</dbReference>
<evidence type="ECO:0000313" key="6">
    <source>
        <dbReference type="Proteomes" id="UP001156831"/>
    </source>
</evidence>
<keyword evidence="1" id="KW-0812">Transmembrane</keyword>
<evidence type="ECO:0000259" key="4">
    <source>
        <dbReference type="PROSITE" id="PS50924"/>
    </source>
</evidence>
<feature type="domain" description="GGDEF" evidence="3">
    <location>
        <begin position="294"/>
        <end position="426"/>
    </location>
</feature>
<keyword evidence="6" id="KW-1185">Reference proteome</keyword>
<feature type="transmembrane region" description="Helical" evidence="1">
    <location>
        <begin position="175"/>
        <end position="196"/>
    </location>
</feature>